<dbReference type="SUPFAM" id="SSF101898">
    <property type="entry name" value="NHL repeat"/>
    <property type="match status" value="1"/>
</dbReference>
<dbReference type="InterPro" id="IPR050952">
    <property type="entry name" value="TRIM-NHL_E3_ligases"/>
</dbReference>
<dbReference type="InterPro" id="IPR015943">
    <property type="entry name" value="WD40/YVTN_repeat-like_dom_sf"/>
</dbReference>
<evidence type="ECO:0000313" key="2">
    <source>
        <dbReference type="Proteomes" id="UP000683360"/>
    </source>
</evidence>
<dbReference type="InterPro" id="IPR011042">
    <property type="entry name" value="6-blade_b-propeller_TolB-like"/>
</dbReference>
<sequence length="273" mass="31037">MNRETSLKRETPVESQTQFNINYMKMNIEAKIDINLQKIIIDMMCLTDGKIIVVERFGTVNIFSSDGKLQKQLPITGEARSITQINENTIAITYHNEKAIKIINMENETVTKVFKLDKVCSGLSFSNNNLAVGLDDNEIRMIDLEGNTVNSIQVESKSTLFILVYCNNKIIYLDYLDGAVYCYDESGKQIWRYTQDLSSPYGLCTDTYGNIIVANYYSNSIVVISKDGQNSKVLISEDDWLVRPQCICFKHNESSGFICDERGTYLAKFKLTP</sequence>
<dbReference type="AlphaFoldDB" id="A0A8S3U9V5"/>
<dbReference type="GO" id="GO:0043161">
    <property type="term" value="P:proteasome-mediated ubiquitin-dependent protein catabolic process"/>
    <property type="evidence" value="ECO:0007669"/>
    <property type="project" value="TreeGrafter"/>
</dbReference>
<dbReference type="GO" id="GO:0008270">
    <property type="term" value="F:zinc ion binding"/>
    <property type="evidence" value="ECO:0007669"/>
    <property type="project" value="UniProtKB-KW"/>
</dbReference>
<dbReference type="PANTHER" id="PTHR24104:SF25">
    <property type="entry name" value="PROTEIN LIN-41"/>
    <property type="match status" value="1"/>
</dbReference>
<dbReference type="Proteomes" id="UP000683360">
    <property type="component" value="Unassembled WGS sequence"/>
</dbReference>
<name>A0A8S3U9V5_MYTED</name>
<evidence type="ECO:0000313" key="1">
    <source>
        <dbReference type="EMBL" id="CAG2237626.1"/>
    </source>
</evidence>
<dbReference type="EMBL" id="CAJPWZ010002397">
    <property type="protein sequence ID" value="CAG2237626.1"/>
    <property type="molecule type" value="Genomic_DNA"/>
</dbReference>
<dbReference type="GO" id="GO:0061630">
    <property type="term" value="F:ubiquitin protein ligase activity"/>
    <property type="evidence" value="ECO:0007669"/>
    <property type="project" value="TreeGrafter"/>
</dbReference>
<dbReference type="GO" id="GO:0000209">
    <property type="term" value="P:protein polyubiquitination"/>
    <property type="evidence" value="ECO:0007669"/>
    <property type="project" value="TreeGrafter"/>
</dbReference>
<reference evidence="1" key="1">
    <citation type="submission" date="2021-03" db="EMBL/GenBank/DDBJ databases">
        <authorList>
            <person name="Bekaert M."/>
        </authorList>
    </citation>
    <scope>NUCLEOTIDE SEQUENCE</scope>
</reference>
<organism evidence="1 2">
    <name type="scientific">Mytilus edulis</name>
    <name type="common">Blue mussel</name>
    <dbReference type="NCBI Taxonomy" id="6550"/>
    <lineage>
        <taxon>Eukaryota</taxon>
        <taxon>Metazoa</taxon>
        <taxon>Spiralia</taxon>
        <taxon>Lophotrochozoa</taxon>
        <taxon>Mollusca</taxon>
        <taxon>Bivalvia</taxon>
        <taxon>Autobranchia</taxon>
        <taxon>Pteriomorphia</taxon>
        <taxon>Mytilida</taxon>
        <taxon>Mytiloidea</taxon>
        <taxon>Mytilidae</taxon>
        <taxon>Mytilinae</taxon>
        <taxon>Mytilus</taxon>
    </lineage>
</organism>
<comment type="caution">
    <text evidence="1">The sequence shown here is derived from an EMBL/GenBank/DDBJ whole genome shotgun (WGS) entry which is preliminary data.</text>
</comment>
<dbReference type="Gene3D" id="2.120.10.30">
    <property type="entry name" value="TolB, C-terminal domain"/>
    <property type="match status" value="1"/>
</dbReference>
<dbReference type="PANTHER" id="PTHR24104">
    <property type="entry name" value="E3 UBIQUITIN-PROTEIN LIGASE NHLRC1-RELATED"/>
    <property type="match status" value="1"/>
</dbReference>
<accession>A0A8S3U9V5</accession>
<proteinExistence type="predicted"/>
<keyword evidence="2" id="KW-1185">Reference proteome</keyword>
<gene>
    <name evidence="1" type="ORF">MEDL_50068</name>
</gene>
<dbReference type="OrthoDB" id="6095109at2759"/>
<protein>
    <submittedName>
        <fullName evidence="1">TRIM2_3</fullName>
    </submittedName>
</protein>
<dbReference type="Gene3D" id="2.130.10.10">
    <property type="entry name" value="YVTN repeat-like/Quinoprotein amine dehydrogenase"/>
    <property type="match status" value="1"/>
</dbReference>